<reference evidence="3 4" key="1">
    <citation type="submission" date="2016-10" db="EMBL/GenBank/DDBJ databases">
        <authorList>
            <person name="de Groot N.N."/>
        </authorList>
    </citation>
    <scope>NUCLEOTIDE SEQUENCE [LARGE SCALE GENOMIC DNA]</scope>
    <source>
        <strain evidence="3 4">CPCC 202808</strain>
    </source>
</reference>
<name>A0A1I2XH19_9ACTN</name>
<reference evidence="2 5" key="2">
    <citation type="submission" date="2020-07" db="EMBL/GenBank/DDBJ databases">
        <title>Sequencing the genomes of 1000 actinobacteria strains.</title>
        <authorList>
            <person name="Klenk H.-P."/>
        </authorList>
    </citation>
    <scope>NUCLEOTIDE SEQUENCE [LARGE SCALE GENOMIC DNA]</scope>
    <source>
        <strain evidence="2 5">DSM 45117</strain>
    </source>
</reference>
<organism evidence="3 4">
    <name type="scientific">Actinopolymorpha cephalotaxi</name>
    <dbReference type="NCBI Taxonomy" id="504797"/>
    <lineage>
        <taxon>Bacteria</taxon>
        <taxon>Bacillati</taxon>
        <taxon>Actinomycetota</taxon>
        <taxon>Actinomycetes</taxon>
        <taxon>Propionibacteriales</taxon>
        <taxon>Actinopolymorphaceae</taxon>
        <taxon>Actinopolymorpha</taxon>
    </lineage>
</organism>
<protein>
    <submittedName>
        <fullName evidence="3">Uncharacterized protein</fullName>
    </submittedName>
</protein>
<keyword evidence="5" id="KW-1185">Reference proteome</keyword>
<dbReference type="EMBL" id="FOOI01000012">
    <property type="protein sequence ID" value="SFH12725.1"/>
    <property type="molecule type" value="Genomic_DNA"/>
</dbReference>
<dbReference type="Proteomes" id="UP000533017">
    <property type="component" value="Unassembled WGS sequence"/>
</dbReference>
<feature type="region of interest" description="Disordered" evidence="1">
    <location>
        <begin position="76"/>
        <end position="95"/>
    </location>
</feature>
<evidence type="ECO:0000313" key="2">
    <source>
        <dbReference type="EMBL" id="NYH86255.1"/>
    </source>
</evidence>
<evidence type="ECO:0000313" key="5">
    <source>
        <dbReference type="Proteomes" id="UP000533017"/>
    </source>
</evidence>
<dbReference type="OrthoDB" id="9874099at2"/>
<accession>A0A1I2XH19</accession>
<sequence length="125" mass="13109">MLSNASRVAPGGLDEIDAVALGQAGLQALALAGTAILARYVTTESHADGMTELEGVVPHPQWAILMRAISAFSEPARGDGAARGEFGEPDPGDRQAAALAAMCRRARTTMTREHQMAPRRNQGLS</sequence>
<proteinExistence type="predicted"/>
<gene>
    <name evidence="2" type="ORF">FHR37_005106</name>
    <name evidence="3" type="ORF">SAMN05421678_112190</name>
</gene>
<dbReference type="RefSeq" id="WP_139239079.1">
    <property type="nucleotide sequence ID" value="NZ_FOOI01000012.1"/>
</dbReference>
<evidence type="ECO:0000313" key="3">
    <source>
        <dbReference type="EMBL" id="SFH12725.1"/>
    </source>
</evidence>
<evidence type="ECO:0000313" key="4">
    <source>
        <dbReference type="Proteomes" id="UP000199052"/>
    </source>
</evidence>
<feature type="compositionally biased region" description="Basic and acidic residues" evidence="1">
    <location>
        <begin position="76"/>
        <end position="86"/>
    </location>
</feature>
<dbReference type="Proteomes" id="UP000199052">
    <property type="component" value="Unassembled WGS sequence"/>
</dbReference>
<dbReference type="EMBL" id="JACBZA010000001">
    <property type="protein sequence ID" value="NYH86255.1"/>
    <property type="molecule type" value="Genomic_DNA"/>
</dbReference>
<dbReference type="AlphaFoldDB" id="A0A1I2XH19"/>
<evidence type="ECO:0000256" key="1">
    <source>
        <dbReference type="SAM" id="MobiDB-lite"/>
    </source>
</evidence>